<dbReference type="GO" id="GO:0042796">
    <property type="term" value="P:snRNA transcription by RNA polymerase III"/>
    <property type="evidence" value="ECO:0007669"/>
    <property type="project" value="TreeGrafter"/>
</dbReference>
<protein>
    <submittedName>
        <fullName evidence="3">NMDA receptor-regulated protein 2</fullName>
    </submittedName>
</protein>
<sequence>MIDDVFIEDERLERESAMHRIMRDEFRDPFEDIEQDYANVNMELIKKYLAEDPLTDTEEEEEQKTNDKKRNRKRKLKNIDSDCKQTQEKNPYVPGIRKLPFNFPKRSCLTKIQHSMCLRALLKLYNNEQKGLSKEEQLDLESYIGSFSKVTWPKLNRPFILNTNYTMLLNKYQCATNNVTQHFRFPVSDDIYCENFAIKTKADFVISSSGLKCLLNFDSCYLNSWIIPIVVKSHNGKNVVYIDKRIPPNIATIPQQNTWVYKYILRHYFVDANNEVFNEKMQHTKENKSENITIHSDLGNMDLECSAEFNDYLKIYEEELYEPSDEQKSENSDDLTSGNETNNIKTNVMYKLFTIGPTESLNQELGKHDVKEYQMLVRTKTDGTEVLPNKTQHVILTPKMEHQLGLGAEAVTFEELSHQWASLIFRPGTILGRVRIEVDSSEIIQIEKHTTASLSNEMRRLYNTKIEDSLSILHNIIEGLSSLTPGQYIMRHVPQRGPFAYIYKQVEEPGKNVFDLHTVCQSAMLQTVPKTPWPLIDTMLTTPAIRQFKKMPAMFNPSYYQSLSNKLRGRPRKIDSTESG</sequence>
<feature type="region of interest" description="Disordered" evidence="1">
    <location>
        <begin position="54"/>
        <end position="87"/>
    </location>
</feature>
<dbReference type="GO" id="GO:0008023">
    <property type="term" value="C:transcription elongation factor complex"/>
    <property type="evidence" value="ECO:0007669"/>
    <property type="project" value="InterPro"/>
</dbReference>
<evidence type="ECO:0000313" key="4">
    <source>
        <dbReference type="Proteomes" id="UP000000311"/>
    </source>
</evidence>
<gene>
    <name evidence="3" type="ORF">EAG_15888</name>
</gene>
<evidence type="ECO:0000259" key="2">
    <source>
        <dbReference type="Pfam" id="PF10505"/>
    </source>
</evidence>
<dbReference type="Pfam" id="PF10505">
    <property type="entry name" value="NARG2_C"/>
    <property type="match status" value="1"/>
</dbReference>
<evidence type="ECO:0000256" key="1">
    <source>
        <dbReference type="SAM" id="MobiDB-lite"/>
    </source>
</evidence>
<dbReference type="GO" id="GO:0042795">
    <property type="term" value="P:snRNA transcription by RNA polymerase II"/>
    <property type="evidence" value="ECO:0007669"/>
    <property type="project" value="TreeGrafter"/>
</dbReference>
<dbReference type="PANTHER" id="PTHR14633:SF3">
    <property type="entry name" value="LITTLE ELONGATION COMPLEX SUBUNIT 2"/>
    <property type="match status" value="1"/>
</dbReference>
<dbReference type="EMBL" id="GL438568">
    <property type="protein sequence ID" value="EFN68808.1"/>
    <property type="molecule type" value="Genomic_DNA"/>
</dbReference>
<keyword evidence="3" id="KW-0675">Receptor</keyword>
<reference evidence="3 4" key="1">
    <citation type="journal article" date="2010" name="Science">
        <title>Genomic comparison of the ants Camponotus floridanus and Harpegnathos saltator.</title>
        <authorList>
            <person name="Bonasio R."/>
            <person name="Zhang G."/>
            <person name="Ye C."/>
            <person name="Mutti N.S."/>
            <person name="Fang X."/>
            <person name="Qin N."/>
            <person name="Donahue G."/>
            <person name="Yang P."/>
            <person name="Li Q."/>
            <person name="Li C."/>
            <person name="Zhang P."/>
            <person name="Huang Z."/>
            <person name="Berger S.L."/>
            <person name="Reinberg D."/>
            <person name="Wang J."/>
            <person name="Liebig J."/>
        </authorList>
    </citation>
    <scope>NUCLEOTIDE SEQUENCE [LARGE SCALE GENOMIC DNA]</scope>
    <source>
        <strain evidence="4">C129</strain>
    </source>
</reference>
<keyword evidence="4" id="KW-1185">Reference proteome</keyword>
<evidence type="ECO:0000313" key="3">
    <source>
        <dbReference type="EMBL" id="EFN68808.1"/>
    </source>
</evidence>
<dbReference type="OrthoDB" id="6288737at2759"/>
<dbReference type="AlphaFoldDB" id="E2ACR4"/>
<feature type="domain" description="Little elongation complex subunit 2 C-terminal" evidence="2">
    <location>
        <begin position="340"/>
        <end position="557"/>
    </location>
</feature>
<name>E2ACR4_CAMFO</name>
<dbReference type="InParanoid" id="E2ACR4"/>
<dbReference type="Proteomes" id="UP000000311">
    <property type="component" value="Unassembled WGS sequence"/>
</dbReference>
<proteinExistence type="predicted"/>
<feature type="region of interest" description="Disordered" evidence="1">
    <location>
        <begin position="322"/>
        <end position="341"/>
    </location>
</feature>
<accession>E2ACR4</accession>
<dbReference type="GO" id="GO:0045945">
    <property type="term" value="P:positive regulation of transcription by RNA polymerase III"/>
    <property type="evidence" value="ECO:0007669"/>
    <property type="project" value="TreeGrafter"/>
</dbReference>
<dbReference type="OMA" id="IQIERHT"/>
<feature type="compositionally biased region" description="Basic and acidic residues" evidence="1">
    <location>
        <begin position="77"/>
        <end position="87"/>
    </location>
</feature>
<dbReference type="InterPro" id="IPR019535">
    <property type="entry name" value="ICE2_C"/>
</dbReference>
<dbReference type="PANTHER" id="PTHR14633">
    <property type="entry name" value="LITTLE ELONGATION COMPLEX SUBUNIT 2"/>
    <property type="match status" value="1"/>
</dbReference>
<dbReference type="STRING" id="104421.E2ACR4"/>
<organism evidence="4">
    <name type="scientific">Camponotus floridanus</name>
    <name type="common">Florida carpenter ant</name>
    <dbReference type="NCBI Taxonomy" id="104421"/>
    <lineage>
        <taxon>Eukaryota</taxon>
        <taxon>Metazoa</taxon>
        <taxon>Ecdysozoa</taxon>
        <taxon>Arthropoda</taxon>
        <taxon>Hexapoda</taxon>
        <taxon>Insecta</taxon>
        <taxon>Pterygota</taxon>
        <taxon>Neoptera</taxon>
        <taxon>Endopterygota</taxon>
        <taxon>Hymenoptera</taxon>
        <taxon>Apocrita</taxon>
        <taxon>Aculeata</taxon>
        <taxon>Formicoidea</taxon>
        <taxon>Formicidae</taxon>
        <taxon>Formicinae</taxon>
        <taxon>Camponotus</taxon>
    </lineage>
</organism>